<evidence type="ECO:0000256" key="2">
    <source>
        <dbReference type="ARBA" id="ARBA00022692"/>
    </source>
</evidence>
<dbReference type="PIRSF" id="PIRSF033913">
    <property type="entry name" value="S-S_format_DsbB"/>
    <property type="match status" value="1"/>
</dbReference>
<evidence type="ECO:0000313" key="7">
    <source>
        <dbReference type="Proteomes" id="UP000603317"/>
    </source>
</evidence>
<keyword evidence="7" id="KW-1185">Reference proteome</keyword>
<dbReference type="InterPro" id="IPR023380">
    <property type="entry name" value="DsbB-like_sf"/>
</dbReference>
<keyword evidence="3 5" id="KW-1133">Transmembrane helix</keyword>
<accession>A0ABQ1FGV2</accession>
<organism evidence="6 7">
    <name type="scientific">Blastomonas marina</name>
    <dbReference type="NCBI Taxonomy" id="1867408"/>
    <lineage>
        <taxon>Bacteria</taxon>
        <taxon>Pseudomonadati</taxon>
        <taxon>Pseudomonadota</taxon>
        <taxon>Alphaproteobacteria</taxon>
        <taxon>Sphingomonadales</taxon>
        <taxon>Sphingomonadaceae</taxon>
        <taxon>Blastomonas</taxon>
    </lineage>
</organism>
<feature type="transmembrane region" description="Helical" evidence="5">
    <location>
        <begin position="75"/>
        <end position="95"/>
    </location>
</feature>
<dbReference type="Gene3D" id="1.20.1550.10">
    <property type="entry name" value="DsbB-like"/>
    <property type="match status" value="1"/>
</dbReference>
<dbReference type="EMBL" id="BMID01000001">
    <property type="protein sequence ID" value="GGA12116.1"/>
    <property type="molecule type" value="Genomic_DNA"/>
</dbReference>
<evidence type="ECO:0000256" key="4">
    <source>
        <dbReference type="ARBA" id="ARBA00023136"/>
    </source>
</evidence>
<proteinExistence type="predicted"/>
<dbReference type="RefSeq" id="WP_188642877.1">
    <property type="nucleotide sequence ID" value="NZ_BMID01000001.1"/>
</dbReference>
<dbReference type="Proteomes" id="UP000603317">
    <property type="component" value="Unassembled WGS sequence"/>
</dbReference>
<dbReference type="Pfam" id="PF02600">
    <property type="entry name" value="DsbB"/>
    <property type="match status" value="1"/>
</dbReference>
<keyword evidence="4 5" id="KW-0472">Membrane</keyword>
<feature type="transmembrane region" description="Helical" evidence="5">
    <location>
        <begin position="52"/>
        <end position="68"/>
    </location>
</feature>
<comment type="caution">
    <text evidence="6">The sequence shown here is derived from an EMBL/GenBank/DDBJ whole genome shotgun (WGS) entry which is preliminary data.</text>
</comment>
<evidence type="ECO:0000313" key="6">
    <source>
        <dbReference type="EMBL" id="GGA12116.1"/>
    </source>
</evidence>
<evidence type="ECO:0000256" key="5">
    <source>
        <dbReference type="SAM" id="Phobius"/>
    </source>
</evidence>
<evidence type="ECO:0000256" key="3">
    <source>
        <dbReference type="ARBA" id="ARBA00022989"/>
    </source>
</evidence>
<protein>
    <submittedName>
        <fullName evidence="6">Dihydroneopterin aldolase</fullName>
    </submittedName>
</protein>
<comment type="subcellular location">
    <subcellularLocation>
        <location evidence="1">Membrane</location>
        <topology evidence="1">Multi-pass membrane protein</topology>
    </subcellularLocation>
</comment>
<sequence>MRGRKTIGDTTGTARRTARWIALGVPSFLLGGALISQYVFGLFPCEMCWWQRYPHIAAIAISFFGFALRPARWPVALAAFAVLVSGLIGGFHAGVEYGWWDGITGCSSAVDLSGGDPLAAIMNADLVRCDVAPWSLFGISLAGWNFLFSIAGALTVFALLAKSGRPR</sequence>
<feature type="transmembrane region" description="Helical" evidence="5">
    <location>
        <begin position="141"/>
        <end position="161"/>
    </location>
</feature>
<feature type="transmembrane region" description="Helical" evidence="5">
    <location>
        <begin position="20"/>
        <end position="40"/>
    </location>
</feature>
<dbReference type="InterPro" id="IPR024199">
    <property type="entry name" value="Uncharacterised_DsbB"/>
</dbReference>
<name>A0ABQ1FGV2_9SPHN</name>
<reference evidence="7" key="1">
    <citation type="journal article" date="2019" name="Int. J. Syst. Evol. Microbiol.">
        <title>The Global Catalogue of Microorganisms (GCM) 10K type strain sequencing project: providing services to taxonomists for standard genome sequencing and annotation.</title>
        <authorList>
            <consortium name="The Broad Institute Genomics Platform"/>
            <consortium name="The Broad Institute Genome Sequencing Center for Infectious Disease"/>
            <person name="Wu L."/>
            <person name="Ma J."/>
        </authorList>
    </citation>
    <scope>NUCLEOTIDE SEQUENCE [LARGE SCALE GENOMIC DNA]</scope>
    <source>
        <strain evidence="7">CGMCC 1.15297</strain>
    </source>
</reference>
<dbReference type="InterPro" id="IPR003752">
    <property type="entry name" value="DiS_bond_form_DsbB/BdbC"/>
</dbReference>
<keyword evidence="2 5" id="KW-0812">Transmembrane</keyword>
<dbReference type="SUPFAM" id="SSF158442">
    <property type="entry name" value="DsbB-like"/>
    <property type="match status" value="1"/>
</dbReference>
<evidence type="ECO:0000256" key="1">
    <source>
        <dbReference type="ARBA" id="ARBA00004141"/>
    </source>
</evidence>
<gene>
    <name evidence="6" type="ORF">GCM10010923_23550</name>
</gene>